<feature type="transmembrane region" description="Helical" evidence="3">
    <location>
        <begin position="120"/>
        <end position="141"/>
    </location>
</feature>
<keyword evidence="5" id="KW-1185">Reference proteome</keyword>
<keyword evidence="2" id="KW-0813">Transport</keyword>
<dbReference type="Pfam" id="PF02632">
    <property type="entry name" value="BioY"/>
    <property type="match status" value="1"/>
</dbReference>
<organism evidence="4 5">
    <name type="scientific">Acetoanaerobium pronyense</name>
    <dbReference type="NCBI Taxonomy" id="1482736"/>
    <lineage>
        <taxon>Bacteria</taxon>
        <taxon>Bacillati</taxon>
        <taxon>Bacillota</taxon>
        <taxon>Clostridia</taxon>
        <taxon>Peptostreptococcales</taxon>
        <taxon>Filifactoraceae</taxon>
        <taxon>Acetoanaerobium</taxon>
    </lineage>
</organism>
<comment type="caution">
    <text evidence="4">The sequence shown here is derived from an EMBL/GenBank/DDBJ whole genome shotgun (WGS) entry which is preliminary data.</text>
</comment>
<evidence type="ECO:0000256" key="1">
    <source>
        <dbReference type="ARBA" id="ARBA00010692"/>
    </source>
</evidence>
<keyword evidence="3" id="KW-0812">Transmembrane</keyword>
<name>A0ABS4KL21_9FIRM</name>
<dbReference type="EMBL" id="JAGGLI010000010">
    <property type="protein sequence ID" value="MBP2027319.1"/>
    <property type="molecule type" value="Genomic_DNA"/>
</dbReference>
<dbReference type="Proteomes" id="UP001314903">
    <property type="component" value="Unassembled WGS sequence"/>
</dbReference>
<dbReference type="InterPro" id="IPR003784">
    <property type="entry name" value="BioY"/>
</dbReference>
<gene>
    <name evidence="4" type="ORF">J2Z35_001113</name>
</gene>
<feature type="transmembrane region" description="Helical" evidence="3">
    <location>
        <begin position="33"/>
        <end position="50"/>
    </location>
</feature>
<evidence type="ECO:0000256" key="3">
    <source>
        <dbReference type="SAM" id="Phobius"/>
    </source>
</evidence>
<dbReference type="PANTHER" id="PTHR34295:SF1">
    <property type="entry name" value="BIOTIN TRANSPORTER BIOY"/>
    <property type="match status" value="1"/>
</dbReference>
<protein>
    <recommendedName>
        <fullName evidence="2">Biotin transporter</fullName>
    </recommendedName>
</protein>
<dbReference type="Gene3D" id="1.10.1760.20">
    <property type="match status" value="1"/>
</dbReference>
<reference evidence="4 5" key="1">
    <citation type="submission" date="2021-03" db="EMBL/GenBank/DDBJ databases">
        <title>Genomic Encyclopedia of Type Strains, Phase IV (KMG-IV): sequencing the most valuable type-strain genomes for metagenomic binning, comparative biology and taxonomic classification.</title>
        <authorList>
            <person name="Goeker M."/>
        </authorList>
    </citation>
    <scope>NUCLEOTIDE SEQUENCE [LARGE SCALE GENOMIC DNA]</scope>
    <source>
        <strain evidence="4 5">DSM 27512</strain>
    </source>
</reference>
<comment type="similarity">
    <text evidence="1 2">Belongs to the BioY family.</text>
</comment>
<feature type="transmembrane region" description="Helical" evidence="3">
    <location>
        <begin position="90"/>
        <end position="108"/>
    </location>
</feature>
<keyword evidence="2" id="KW-1003">Cell membrane</keyword>
<evidence type="ECO:0000313" key="4">
    <source>
        <dbReference type="EMBL" id="MBP2027319.1"/>
    </source>
</evidence>
<sequence>MKILTTKELILSAIFAAMTCVLALIAIPLPFTPVPITLHVMGVAMAGATLGKKLGFISQGVYMLLGAIGLPVFSGGRGGIGVILGPTGGYIIGFVIGAFVIGFLVENLSRYANGKKSEFFILFFSMIVGLAVIYIIGALQLKAVLGLTTPQAIASGVTPFIASDFVKVSLGAFVAYYVRNGLKKSNLMPSNNKVAA</sequence>
<dbReference type="PANTHER" id="PTHR34295">
    <property type="entry name" value="BIOTIN TRANSPORTER BIOY"/>
    <property type="match status" value="1"/>
</dbReference>
<evidence type="ECO:0000313" key="5">
    <source>
        <dbReference type="Proteomes" id="UP001314903"/>
    </source>
</evidence>
<feature type="transmembrane region" description="Helical" evidence="3">
    <location>
        <begin position="9"/>
        <end position="27"/>
    </location>
</feature>
<dbReference type="PIRSF" id="PIRSF016661">
    <property type="entry name" value="BioY"/>
    <property type="match status" value="1"/>
</dbReference>
<evidence type="ECO:0000256" key="2">
    <source>
        <dbReference type="PIRNR" id="PIRNR016661"/>
    </source>
</evidence>
<feature type="transmembrane region" description="Helical" evidence="3">
    <location>
        <begin position="62"/>
        <end position="84"/>
    </location>
</feature>
<feature type="transmembrane region" description="Helical" evidence="3">
    <location>
        <begin position="153"/>
        <end position="178"/>
    </location>
</feature>
<dbReference type="RefSeq" id="WP_209660309.1">
    <property type="nucleotide sequence ID" value="NZ_JAGGLI010000010.1"/>
</dbReference>
<keyword evidence="2 3" id="KW-0472">Membrane</keyword>
<comment type="subcellular location">
    <subcellularLocation>
        <location evidence="2">Cell membrane</location>
        <topology evidence="2">Multi-pass membrane protein</topology>
    </subcellularLocation>
</comment>
<keyword evidence="3" id="KW-1133">Transmembrane helix</keyword>
<accession>A0ABS4KL21</accession>
<proteinExistence type="inferred from homology"/>